<evidence type="ECO:0000313" key="3">
    <source>
        <dbReference type="Proteomes" id="UP001627284"/>
    </source>
</evidence>
<proteinExistence type="predicted"/>
<evidence type="ECO:0000259" key="1">
    <source>
        <dbReference type="Pfam" id="PF19259"/>
    </source>
</evidence>
<reference evidence="2 3" key="1">
    <citation type="submission" date="2024-05" db="EMBL/GenBank/DDBJ databases">
        <title>De novo assembly of an allotetraploid wild potato.</title>
        <authorList>
            <person name="Hosaka A.J."/>
        </authorList>
    </citation>
    <scope>NUCLEOTIDE SEQUENCE [LARGE SCALE GENOMIC DNA]</scope>
    <source>
        <tissue evidence="2">Young leaves</tissue>
    </source>
</reference>
<keyword evidence="3" id="KW-1185">Reference proteome</keyword>
<dbReference type="EMBL" id="JBJKTR010000019">
    <property type="protein sequence ID" value="KAL3332184.1"/>
    <property type="molecule type" value="Genomic_DNA"/>
</dbReference>
<dbReference type="Pfam" id="PF19259">
    <property type="entry name" value="Ty3_capsid"/>
    <property type="match status" value="1"/>
</dbReference>
<dbReference type="InterPro" id="IPR045358">
    <property type="entry name" value="Ty3_capsid"/>
</dbReference>
<accession>A0ABD2RKI5</accession>
<gene>
    <name evidence="2" type="ORF">AABB24_032665</name>
</gene>
<comment type="caution">
    <text evidence="2">The sequence shown here is derived from an EMBL/GenBank/DDBJ whole genome shotgun (WGS) entry which is preliminary data.</text>
</comment>
<evidence type="ECO:0000313" key="2">
    <source>
        <dbReference type="EMBL" id="KAL3332184.1"/>
    </source>
</evidence>
<protein>
    <recommendedName>
        <fullName evidence="1">Ty3 transposon capsid-like protein domain-containing protein</fullName>
    </recommendedName>
</protein>
<sequence length="360" mass="40660">MGDEISSRFRDEINSRFQEERVITETLMDSKLVAMEQRLGERIVQVIQEQFSSLGIGSTKPVVHGAESSNAQTIGKSTNPALRGNTLPIQLADPNHQISGNSNSTIPRYARMDFPTYNGTNDPLIWAYRCEQFFENQHTAEAEKVGVAGFHLLGEAQLWYYQLKRAKGPMSWEDFQKQCFQRFGPPESSNPIDELVTLRQTGRVEIYQRQFQEKLARADELIPEHLHVGIFMVGLDDSIKLDVQLLKPPDLSTAMSVARALEQKQQLQKGQPSQTSLGSTVNLAKFATSSVDSFNTKTSNQTPLVKRLTLAEMAERRAKGLCYNCDELYSAIHQCKRLFWLELDDSTNNIPEVLDDCRGI</sequence>
<organism evidence="2 3">
    <name type="scientific">Solanum stoloniferum</name>
    <dbReference type="NCBI Taxonomy" id="62892"/>
    <lineage>
        <taxon>Eukaryota</taxon>
        <taxon>Viridiplantae</taxon>
        <taxon>Streptophyta</taxon>
        <taxon>Embryophyta</taxon>
        <taxon>Tracheophyta</taxon>
        <taxon>Spermatophyta</taxon>
        <taxon>Magnoliopsida</taxon>
        <taxon>eudicotyledons</taxon>
        <taxon>Gunneridae</taxon>
        <taxon>Pentapetalae</taxon>
        <taxon>asterids</taxon>
        <taxon>lamiids</taxon>
        <taxon>Solanales</taxon>
        <taxon>Solanaceae</taxon>
        <taxon>Solanoideae</taxon>
        <taxon>Solaneae</taxon>
        <taxon>Solanum</taxon>
    </lineage>
</organism>
<dbReference type="PANTHER" id="PTHR33223">
    <property type="entry name" value="CCHC-TYPE DOMAIN-CONTAINING PROTEIN"/>
    <property type="match status" value="1"/>
</dbReference>
<feature type="domain" description="Ty3 transposon capsid-like protein" evidence="1">
    <location>
        <begin position="108"/>
        <end position="262"/>
    </location>
</feature>
<dbReference type="AlphaFoldDB" id="A0ABD2RKI5"/>
<name>A0ABD2RKI5_9SOLN</name>
<dbReference type="PANTHER" id="PTHR33223:SF6">
    <property type="entry name" value="CCHC-TYPE DOMAIN-CONTAINING PROTEIN"/>
    <property type="match status" value="1"/>
</dbReference>
<dbReference type="Proteomes" id="UP001627284">
    <property type="component" value="Unassembled WGS sequence"/>
</dbReference>